<feature type="region of interest" description="Disordered" evidence="1">
    <location>
        <begin position="191"/>
        <end position="233"/>
    </location>
</feature>
<reference evidence="2" key="1">
    <citation type="journal article" date="2008" name="Nature">
        <title>The amphioxus genome and the evolution of the chordate karyotype.</title>
        <authorList>
            <consortium name="US DOE Joint Genome Institute (JGI-PGF)"/>
            <person name="Putnam N.H."/>
            <person name="Butts T."/>
            <person name="Ferrier D.E.K."/>
            <person name="Furlong R.F."/>
            <person name="Hellsten U."/>
            <person name="Kawashima T."/>
            <person name="Robinson-Rechavi M."/>
            <person name="Shoguchi E."/>
            <person name="Terry A."/>
            <person name="Yu J.-K."/>
            <person name="Benito-Gutierrez E.L."/>
            <person name="Dubchak I."/>
            <person name="Garcia-Fernandez J."/>
            <person name="Gibson-Brown J.J."/>
            <person name="Grigoriev I.V."/>
            <person name="Horton A.C."/>
            <person name="de Jong P.J."/>
            <person name="Jurka J."/>
            <person name="Kapitonov V.V."/>
            <person name="Kohara Y."/>
            <person name="Kuroki Y."/>
            <person name="Lindquist E."/>
            <person name="Lucas S."/>
            <person name="Osoegawa K."/>
            <person name="Pennacchio L.A."/>
            <person name="Salamov A.A."/>
            <person name="Satou Y."/>
            <person name="Sauka-Spengler T."/>
            <person name="Schmutz J."/>
            <person name="Shin-I T."/>
            <person name="Toyoda A."/>
            <person name="Bronner-Fraser M."/>
            <person name="Fujiyama A."/>
            <person name="Holland L.Z."/>
            <person name="Holland P.W.H."/>
            <person name="Satoh N."/>
            <person name="Rokhsar D.S."/>
        </authorList>
    </citation>
    <scope>NUCLEOTIDE SEQUENCE [LARGE SCALE GENOMIC DNA]</scope>
    <source>
        <strain evidence="2">S238N-H82</strain>
        <tissue evidence="2">Testes</tissue>
    </source>
</reference>
<protein>
    <submittedName>
        <fullName evidence="2">Uncharacterized protein</fullName>
    </submittedName>
</protein>
<feature type="compositionally biased region" description="Basic and acidic residues" evidence="1">
    <location>
        <begin position="199"/>
        <end position="212"/>
    </location>
</feature>
<proteinExistence type="predicted"/>
<dbReference type="eggNOG" id="ENOG502S1ZX">
    <property type="taxonomic scope" value="Eukaryota"/>
</dbReference>
<gene>
    <name evidence="2" type="ORF">BRAFLDRAFT_68538</name>
</gene>
<dbReference type="InParanoid" id="C3ZAZ6"/>
<dbReference type="PANTHER" id="PTHR36916">
    <property type="entry name" value="TRANSMEMBRANE PROTEIN"/>
    <property type="match status" value="1"/>
</dbReference>
<dbReference type="EMBL" id="GG666603">
    <property type="protein sequence ID" value="EEN50033.1"/>
    <property type="molecule type" value="Genomic_DNA"/>
</dbReference>
<dbReference type="STRING" id="7739.C3ZAZ6"/>
<dbReference type="AlphaFoldDB" id="C3ZAZ6"/>
<evidence type="ECO:0000256" key="1">
    <source>
        <dbReference type="SAM" id="MobiDB-lite"/>
    </source>
</evidence>
<sequence length="471" mass="51779">MPWLKVVDQVHVNTHTWTIFLSTVGLATDLLDRDVILRYNEIRGENVSVATSIQVSEHAHHVSQMGEGLQRKVNRQIQKCGRVVVSLRSAGNFLWLMPQYENSASVEKPNSDQAKLHIYLDLVNNTPQDVVRPVARDTVTVEQLQGSEQKPQLTLHQLTMQMNMKFPYCRIINYMHKVIEHVQEVGRSALLNDEEPEEAQVRPEVRGDPVVREDEEAELEAPGVDGQPDEEDPRRLCISREVAATSSRGVFATSSREVFAASSREMFATSSREVFATSSRGVFATSSREVFATSSREVFTASSGKVFTASSGGVFATSSREVFASSSREVFATSSREVFATSSREVFTASSGKVFTASSGGVFATSNREVFAASSREVFAASSREVFTASSRGVFATSSREVFAASSREVFAASSRGVFAASSRGVFASSSREVFAASSRWVFATSSREVFATSSREVSVLLRDRTRSEET</sequence>
<accession>C3ZAZ6</accession>
<evidence type="ECO:0000313" key="2">
    <source>
        <dbReference type="EMBL" id="EEN50033.1"/>
    </source>
</evidence>
<organism>
    <name type="scientific">Branchiostoma floridae</name>
    <name type="common">Florida lancelet</name>
    <name type="synonym">Amphioxus</name>
    <dbReference type="NCBI Taxonomy" id="7739"/>
    <lineage>
        <taxon>Eukaryota</taxon>
        <taxon>Metazoa</taxon>
        <taxon>Chordata</taxon>
        <taxon>Cephalochordata</taxon>
        <taxon>Leptocardii</taxon>
        <taxon>Amphioxiformes</taxon>
        <taxon>Branchiostomatidae</taxon>
        <taxon>Branchiostoma</taxon>
    </lineage>
</organism>
<dbReference type="PANTHER" id="PTHR36916:SF2">
    <property type="entry name" value="TRANSMEMBRANE PROTEIN"/>
    <property type="match status" value="1"/>
</dbReference>
<name>C3ZAZ6_BRAFL</name>